<keyword evidence="6 10" id="KW-0413">Isomerase</keyword>
<dbReference type="InterPro" id="IPR036291">
    <property type="entry name" value="NAD(P)-bd_dom_sf"/>
</dbReference>
<dbReference type="SUPFAM" id="SSF51735">
    <property type="entry name" value="NAD(P)-binding Rossmann-fold domains"/>
    <property type="match status" value="1"/>
</dbReference>
<evidence type="ECO:0000313" key="11">
    <source>
        <dbReference type="Proteomes" id="UP000315010"/>
    </source>
</evidence>
<keyword evidence="11" id="KW-1185">Reference proteome</keyword>
<dbReference type="Pfam" id="PF08485">
    <property type="entry name" value="Polysacc_syn_2C"/>
    <property type="match status" value="1"/>
</dbReference>
<reference evidence="10 11" key="1">
    <citation type="submission" date="2019-02" db="EMBL/GenBank/DDBJ databases">
        <title>Deep-cultivation of Planctomycetes and their phenomic and genomic characterization uncovers novel biology.</title>
        <authorList>
            <person name="Wiegand S."/>
            <person name="Jogler M."/>
            <person name="Boedeker C."/>
            <person name="Pinto D."/>
            <person name="Vollmers J."/>
            <person name="Rivas-Marin E."/>
            <person name="Kohn T."/>
            <person name="Peeters S.H."/>
            <person name="Heuer A."/>
            <person name="Rast P."/>
            <person name="Oberbeckmann S."/>
            <person name="Bunk B."/>
            <person name="Jeske O."/>
            <person name="Meyerdierks A."/>
            <person name="Storesund J.E."/>
            <person name="Kallscheuer N."/>
            <person name="Luecker S."/>
            <person name="Lage O.M."/>
            <person name="Pohl T."/>
            <person name="Merkel B.J."/>
            <person name="Hornburger P."/>
            <person name="Mueller R.-W."/>
            <person name="Bruemmer F."/>
            <person name="Labrenz M."/>
            <person name="Spormann A.M."/>
            <person name="Op Den Camp H."/>
            <person name="Overmann J."/>
            <person name="Amann R."/>
            <person name="Jetten M.S.M."/>
            <person name="Mascher T."/>
            <person name="Medema M.H."/>
            <person name="Devos D.P."/>
            <person name="Kaster A.-K."/>
            <person name="Ovreas L."/>
            <person name="Rohde M."/>
            <person name="Galperin M.Y."/>
            <person name="Jogler C."/>
        </authorList>
    </citation>
    <scope>NUCLEOTIDE SEQUENCE [LARGE SCALE GENOMIC DNA]</scope>
    <source>
        <strain evidence="10 11">CA13</strain>
    </source>
</reference>
<dbReference type="GO" id="GO:0003978">
    <property type="term" value="F:UDP-glucose 4-epimerase activity"/>
    <property type="evidence" value="ECO:0007669"/>
    <property type="project" value="UniProtKB-EC"/>
</dbReference>
<organism evidence="10 11">
    <name type="scientific">Novipirellula herctigrandis</name>
    <dbReference type="NCBI Taxonomy" id="2527986"/>
    <lineage>
        <taxon>Bacteria</taxon>
        <taxon>Pseudomonadati</taxon>
        <taxon>Planctomycetota</taxon>
        <taxon>Planctomycetia</taxon>
        <taxon>Pirellulales</taxon>
        <taxon>Pirellulaceae</taxon>
        <taxon>Novipirellula</taxon>
    </lineage>
</organism>
<accession>A0A5C5Z2L0</accession>
<dbReference type="Gene3D" id="3.40.50.720">
    <property type="entry name" value="NAD(P)-binding Rossmann-like Domain"/>
    <property type="match status" value="1"/>
</dbReference>
<comment type="catalytic activity">
    <reaction evidence="1">
        <text>UDP-alpha-D-glucose = UDP-alpha-D-galactose</text>
        <dbReference type="Rhea" id="RHEA:22168"/>
        <dbReference type="ChEBI" id="CHEBI:58885"/>
        <dbReference type="ChEBI" id="CHEBI:66914"/>
        <dbReference type="EC" id="5.1.3.2"/>
    </reaction>
</comment>
<dbReference type="OrthoDB" id="9803111at2"/>
<dbReference type="RefSeq" id="WP_146396125.1">
    <property type="nucleotide sequence ID" value="NZ_SJPJ01000001.1"/>
</dbReference>
<keyword evidence="5" id="KW-0448">Lipopolysaccharide biosynthesis</keyword>
<sequence>MTPTANRSATVNSAGKTVLITGGTGSFGKTMAKHLLDQGYEQVRIFSRDEWKQEEMRVRMAEPRLRFYIGDVRSRASVDSAMEGVDLVFHAAALKQVPSCEFFPMEAVATNIEGSNNVIESAIAARAECVVCLGTDKAVYPINAMGMTKALMEKVAQSAARRLDPGETRICSVRYGNVMYSRGSVIPLFINQIREGGPLTVTEAAMTRFMLPLRDSVRLVEFAFQNARQGDVFIKKAAACTIGDLIAALQKLFGTNVEVQSIGLRHGEKLHETLASLAEVHRAEDMGDFLRIPMDDRDLNYAKFFSEGEQVSQQLTDYDSESTEQLNVSEVCELLLSLPEVREQLDSWKSLTNVSSTTRDC</sequence>
<dbReference type="EMBL" id="SJPJ01000001">
    <property type="protein sequence ID" value="TWT80853.1"/>
    <property type="molecule type" value="Genomic_DNA"/>
</dbReference>
<evidence type="ECO:0000256" key="6">
    <source>
        <dbReference type="ARBA" id="ARBA00023235"/>
    </source>
</evidence>
<dbReference type="InterPro" id="IPR001763">
    <property type="entry name" value="Rhodanese-like_dom"/>
</dbReference>
<protein>
    <recommendedName>
        <fullName evidence="4">UDP-glucose 4-epimerase</fullName>
        <ecNumber evidence="3">5.1.3.2</ecNumber>
    </recommendedName>
    <alternativeName>
        <fullName evidence="8">Galactowaldenase</fullName>
    </alternativeName>
    <alternativeName>
        <fullName evidence="7">UDP-galactose 4-epimerase</fullName>
    </alternativeName>
</protein>
<dbReference type="InterPro" id="IPR013692">
    <property type="entry name" value="CapD_C"/>
</dbReference>
<evidence type="ECO:0000256" key="3">
    <source>
        <dbReference type="ARBA" id="ARBA00013189"/>
    </source>
</evidence>
<evidence type="ECO:0000256" key="7">
    <source>
        <dbReference type="ARBA" id="ARBA00031367"/>
    </source>
</evidence>
<evidence type="ECO:0000259" key="9">
    <source>
        <dbReference type="PROSITE" id="PS50206"/>
    </source>
</evidence>
<evidence type="ECO:0000256" key="8">
    <source>
        <dbReference type="ARBA" id="ARBA00033067"/>
    </source>
</evidence>
<dbReference type="Proteomes" id="UP000315010">
    <property type="component" value="Unassembled WGS sequence"/>
</dbReference>
<dbReference type="Pfam" id="PF02719">
    <property type="entry name" value="Polysacc_synt_2"/>
    <property type="match status" value="1"/>
</dbReference>
<evidence type="ECO:0000256" key="4">
    <source>
        <dbReference type="ARBA" id="ARBA00018569"/>
    </source>
</evidence>
<dbReference type="GO" id="GO:0009103">
    <property type="term" value="P:lipopolysaccharide biosynthetic process"/>
    <property type="evidence" value="ECO:0007669"/>
    <property type="project" value="UniProtKB-KW"/>
</dbReference>
<comment type="caution">
    <text evidence="10">The sequence shown here is derived from an EMBL/GenBank/DDBJ whole genome shotgun (WGS) entry which is preliminary data.</text>
</comment>
<evidence type="ECO:0000256" key="2">
    <source>
        <dbReference type="ARBA" id="ARBA00007430"/>
    </source>
</evidence>
<dbReference type="AlphaFoldDB" id="A0A5C5Z2L0"/>
<proteinExistence type="inferred from homology"/>
<dbReference type="CDD" id="cd05237">
    <property type="entry name" value="UDP_invert_4-6DH_SDR_e"/>
    <property type="match status" value="1"/>
</dbReference>
<dbReference type="InterPro" id="IPR051203">
    <property type="entry name" value="Polysaccharide_Synthase-Rel"/>
</dbReference>
<dbReference type="InterPro" id="IPR003869">
    <property type="entry name" value="Polysac_CapD-like"/>
</dbReference>
<dbReference type="EC" id="5.1.3.2" evidence="3"/>
<comment type="similarity">
    <text evidence="2">Belongs to the polysaccharide synthase family.</text>
</comment>
<dbReference type="PANTHER" id="PTHR43318">
    <property type="entry name" value="UDP-N-ACETYLGLUCOSAMINE 4,6-DEHYDRATASE"/>
    <property type="match status" value="1"/>
</dbReference>
<feature type="domain" description="Rhodanese" evidence="9">
    <location>
        <begin position="15"/>
        <end position="56"/>
    </location>
</feature>
<evidence type="ECO:0000256" key="1">
    <source>
        <dbReference type="ARBA" id="ARBA00000083"/>
    </source>
</evidence>
<gene>
    <name evidence="10" type="primary">capD</name>
    <name evidence="10" type="ORF">CA13_22990</name>
</gene>
<dbReference type="PROSITE" id="PS50206">
    <property type="entry name" value="RHODANESE_3"/>
    <property type="match status" value="1"/>
</dbReference>
<evidence type="ECO:0000256" key="5">
    <source>
        <dbReference type="ARBA" id="ARBA00022985"/>
    </source>
</evidence>
<dbReference type="PANTHER" id="PTHR43318:SF2">
    <property type="entry name" value="UDP-N-ACETYLGLUCOSAMINE 4,6-DEHYDRATASE (INVERTING)"/>
    <property type="match status" value="1"/>
</dbReference>
<evidence type="ECO:0000313" key="10">
    <source>
        <dbReference type="EMBL" id="TWT80853.1"/>
    </source>
</evidence>
<name>A0A5C5Z2L0_9BACT</name>